<comment type="caution">
    <text evidence="1">The sequence shown here is derived from an EMBL/GenBank/DDBJ whole genome shotgun (WGS) entry which is preliminary data.</text>
</comment>
<evidence type="ECO:0000313" key="1">
    <source>
        <dbReference type="EMBL" id="KAK7319968.1"/>
    </source>
</evidence>
<keyword evidence="2" id="KW-1185">Reference proteome</keyword>
<protein>
    <submittedName>
        <fullName evidence="1">Uncharacterized protein</fullName>
    </submittedName>
</protein>
<dbReference type="AlphaFoldDB" id="A0AAN9Q6G0"/>
<organism evidence="1 2">
    <name type="scientific">Clitoria ternatea</name>
    <name type="common">Butterfly pea</name>
    <dbReference type="NCBI Taxonomy" id="43366"/>
    <lineage>
        <taxon>Eukaryota</taxon>
        <taxon>Viridiplantae</taxon>
        <taxon>Streptophyta</taxon>
        <taxon>Embryophyta</taxon>
        <taxon>Tracheophyta</taxon>
        <taxon>Spermatophyta</taxon>
        <taxon>Magnoliopsida</taxon>
        <taxon>eudicotyledons</taxon>
        <taxon>Gunneridae</taxon>
        <taxon>Pentapetalae</taxon>
        <taxon>rosids</taxon>
        <taxon>fabids</taxon>
        <taxon>Fabales</taxon>
        <taxon>Fabaceae</taxon>
        <taxon>Papilionoideae</taxon>
        <taxon>50 kb inversion clade</taxon>
        <taxon>NPAAA clade</taxon>
        <taxon>indigoferoid/millettioid clade</taxon>
        <taxon>Phaseoleae</taxon>
        <taxon>Clitoria</taxon>
    </lineage>
</organism>
<name>A0AAN9Q6G0_CLITE</name>
<dbReference type="Proteomes" id="UP001359559">
    <property type="component" value="Unassembled WGS sequence"/>
</dbReference>
<dbReference type="EMBL" id="JAYKXN010000001">
    <property type="protein sequence ID" value="KAK7319968.1"/>
    <property type="molecule type" value="Genomic_DNA"/>
</dbReference>
<proteinExistence type="predicted"/>
<reference evidence="1 2" key="1">
    <citation type="submission" date="2024-01" db="EMBL/GenBank/DDBJ databases">
        <title>The genomes of 5 underutilized Papilionoideae crops provide insights into root nodulation and disease resistance.</title>
        <authorList>
            <person name="Yuan L."/>
        </authorList>
    </citation>
    <scope>NUCLEOTIDE SEQUENCE [LARGE SCALE GENOMIC DNA]</scope>
    <source>
        <strain evidence="1">LY-2023</strain>
        <tissue evidence="1">Leaf</tissue>
    </source>
</reference>
<evidence type="ECO:0000313" key="2">
    <source>
        <dbReference type="Proteomes" id="UP001359559"/>
    </source>
</evidence>
<accession>A0AAN9Q6G0</accession>
<sequence>MVASGFRAKCYSNGSNVIYNLKYVNAVYGTMVEDLKCMVPIFNLKSLATLSVFIARSPPPRVRSSSGFSLRVCYICPIKRSPEPLLSLPPLAQEEVAFFDEIANSSNSLLLITMHIAFHVGRVYGEDVEAKEAKMSLFMRGFLWLDPLLMLISDNE</sequence>
<gene>
    <name evidence="1" type="ORF">RJT34_04697</name>
</gene>